<evidence type="ECO:0000256" key="7">
    <source>
        <dbReference type="ARBA" id="ARBA00023014"/>
    </source>
</evidence>
<dbReference type="InterPro" id="IPR013984">
    <property type="entry name" value="Ald_Fedxn_OxRdtase_dom2"/>
</dbReference>
<dbReference type="InterPro" id="IPR013983">
    <property type="entry name" value="Ald_Fedxn_OxRdtase_N"/>
</dbReference>
<accession>A0A485LWU2</accession>
<dbReference type="EC" id="1.2.7.5" evidence="10"/>
<dbReference type="Gene3D" id="3.60.9.10">
    <property type="entry name" value="Aldehyde ferredoxin oxidoreductase, N-terminal domain"/>
    <property type="match status" value="1"/>
</dbReference>
<comment type="similarity">
    <text evidence="2">Belongs to the AOR/FOR family.</text>
</comment>
<keyword evidence="4" id="KW-0479">Metal-binding</keyword>
<sequence>MNNGYFDKFLMIDLSSGNSWEAAVPDWLKASFVGGKGYGLRLLYDLAPPQGDPLAADNVLMFMTGPLTGTLAPSMRACVVTKSPLTGTLLDSYFGGSFGPEIKYCGYDGIIITGRASEPVYLWIDDGRVEIRPARKLWGISTLEVNKTIKEELKDDSVKIACIGPAGENMVSFALISCEYNRQAGRGGAGAVMGSKNLKAVALRGSKPVRVWDQGKFLEAVELAYRELKDNPDIKSLTLTGTASSVPFANEAGVLPRRNYYDGVFEGADEISDFGQNKHLWLRSDACTGCPIRCSKMGYLRSGRYRGTVSDIVEYETAAMLGSNLEISDVKAVTHLAHLCDTLGLDSMSAGGAIGFAMEAAEKNLLPQQRVCGHEIKFGSVEAAEGLLRAIALREDGPGILLAGGVRRAAEKLGVQAEQFAVHIKGLETPAWGPRGATGIALSLMTADRGGCHQRGMPLGEDLGGVPWQGRQVDRLAVTGKAEIVIHHQNYLAALDTFVKCDFGTFGLSPATYLKLYHSCTGRSLEGEEGLQALGARIWNMGRLYNLREGINPAEDTLPPRFGEPLPSGPCKGHSFSRDDLKTMVEEYYQLRGWTAKGVPGEETLKKLQLTDTFCRF</sequence>
<protein>
    <submittedName>
        <fullName evidence="10">Tungsten-containing aldehyde ferredoxin oxidoreductase</fullName>
        <ecNumber evidence="10">1.2.7.5</ecNumber>
    </submittedName>
</protein>
<keyword evidence="6" id="KW-0408">Iron</keyword>
<gene>
    <name evidence="10" type="primary">aor</name>
    <name evidence="10" type="ORF">SCFA_1270002</name>
</gene>
<evidence type="ECO:0000256" key="4">
    <source>
        <dbReference type="ARBA" id="ARBA00022723"/>
    </source>
</evidence>
<dbReference type="GO" id="GO:0033726">
    <property type="term" value="F:aldehyde ferredoxin oxidoreductase activity"/>
    <property type="evidence" value="ECO:0007669"/>
    <property type="project" value="UniProtKB-EC"/>
</dbReference>
<keyword evidence="3" id="KW-0004">4Fe-4S</keyword>
<evidence type="ECO:0000256" key="6">
    <source>
        <dbReference type="ARBA" id="ARBA00023004"/>
    </source>
</evidence>
<dbReference type="Gene3D" id="1.10.599.10">
    <property type="entry name" value="Aldehyde Ferredoxin Oxidoreductase Protein, subunit A, domain 3"/>
    <property type="match status" value="1"/>
</dbReference>
<name>A0A485LWU2_9ZZZZ</name>
<evidence type="ECO:0000256" key="1">
    <source>
        <dbReference type="ARBA" id="ARBA00001966"/>
    </source>
</evidence>
<reference evidence="10" key="1">
    <citation type="submission" date="2019-03" db="EMBL/GenBank/DDBJ databases">
        <authorList>
            <person name="Hao L."/>
        </authorList>
    </citation>
    <scope>NUCLEOTIDE SEQUENCE</scope>
</reference>
<comment type="cofactor">
    <cofactor evidence="8">
        <name>tungstopterin</name>
        <dbReference type="ChEBI" id="CHEBI:30402"/>
    </cofactor>
</comment>
<dbReference type="GO" id="GO:0051539">
    <property type="term" value="F:4 iron, 4 sulfur cluster binding"/>
    <property type="evidence" value="ECO:0007669"/>
    <property type="project" value="UniProtKB-KW"/>
</dbReference>
<dbReference type="EMBL" id="CAADRN010000032">
    <property type="protein sequence ID" value="VFU11620.1"/>
    <property type="molecule type" value="Genomic_DNA"/>
</dbReference>
<dbReference type="AlphaFoldDB" id="A0A485LWU2"/>
<dbReference type="InterPro" id="IPR036503">
    <property type="entry name" value="Ald_Fedxn_OxRdtase_N_sf"/>
</dbReference>
<dbReference type="Gene3D" id="1.10.569.10">
    <property type="entry name" value="Aldehyde Ferredoxin Oxidoreductase Protein, subunit A, domain 2"/>
    <property type="match status" value="1"/>
</dbReference>
<dbReference type="InterPro" id="IPR036021">
    <property type="entry name" value="Tungsten_al_ferr_oxy-like_C"/>
</dbReference>
<dbReference type="PANTHER" id="PTHR30038">
    <property type="entry name" value="ALDEHYDE FERREDOXIN OXIDOREDUCTASE"/>
    <property type="match status" value="1"/>
</dbReference>
<evidence type="ECO:0000313" key="10">
    <source>
        <dbReference type="EMBL" id="VFU11620.1"/>
    </source>
</evidence>
<dbReference type="InterPro" id="IPR001203">
    <property type="entry name" value="OxRdtase_Ald_Fedxn_C"/>
</dbReference>
<organism evidence="10">
    <name type="scientific">anaerobic digester metagenome</name>
    <dbReference type="NCBI Taxonomy" id="1263854"/>
    <lineage>
        <taxon>unclassified sequences</taxon>
        <taxon>metagenomes</taxon>
        <taxon>ecological metagenomes</taxon>
    </lineage>
</organism>
<evidence type="ECO:0000256" key="8">
    <source>
        <dbReference type="ARBA" id="ARBA00049934"/>
    </source>
</evidence>
<dbReference type="Pfam" id="PF01314">
    <property type="entry name" value="AFOR_C"/>
    <property type="match status" value="1"/>
</dbReference>
<dbReference type="InterPro" id="IPR051919">
    <property type="entry name" value="W-dependent_AOR"/>
</dbReference>
<dbReference type="GO" id="GO:0046872">
    <property type="term" value="F:metal ion binding"/>
    <property type="evidence" value="ECO:0007669"/>
    <property type="project" value="UniProtKB-KW"/>
</dbReference>
<evidence type="ECO:0000256" key="2">
    <source>
        <dbReference type="ARBA" id="ARBA00011032"/>
    </source>
</evidence>
<evidence type="ECO:0000256" key="3">
    <source>
        <dbReference type="ARBA" id="ARBA00022485"/>
    </source>
</evidence>
<evidence type="ECO:0000259" key="9">
    <source>
        <dbReference type="SMART" id="SM00790"/>
    </source>
</evidence>
<dbReference type="SUPFAM" id="SSF56228">
    <property type="entry name" value="Aldehyde ferredoxin oxidoreductase, N-terminal domain"/>
    <property type="match status" value="1"/>
</dbReference>
<dbReference type="GO" id="GO:0009055">
    <property type="term" value="F:electron transfer activity"/>
    <property type="evidence" value="ECO:0007669"/>
    <property type="project" value="InterPro"/>
</dbReference>
<dbReference type="PANTHER" id="PTHR30038:SF0">
    <property type="entry name" value="TUNGSTEN-CONTAINING ALDEHYDE FERREDOXIN OXIDOREDUCTASE"/>
    <property type="match status" value="1"/>
</dbReference>
<dbReference type="SMART" id="SM00790">
    <property type="entry name" value="AFOR_N"/>
    <property type="match status" value="1"/>
</dbReference>
<proteinExistence type="inferred from homology"/>
<dbReference type="SUPFAM" id="SSF48310">
    <property type="entry name" value="Aldehyde ferredoxin oxidoreductase, C-terminal domains"/>
    <property type="match status" value="1"/>
</dbReference>
<feature type="domain" description="Aldehyde ferredoxin oxidoreductase N-terminal" evidence="9">
    <location>
        <begin position="5"/>
        <end position="207"/>
    </location>
</feature>
<keyword evidence="7" id="KW-0411">Iron-sulfur</keyword>
<keyword evidence="5 10" id="KW-0560">Oxidoreductase</keyword>
<dbReference type="InterPro" id="IPR013985">
    <property type="entry name" value="Ald_Fedxn_OxRdtase_dom3"/>
</dbReference>
<comment type="cofactor">
    <cofactor evidence="1">
        <name>[4Fe-4S] cluster</name>
        <dbReference type="ChEBI" id="CHEBI:49883"/>
    </cofactor>
</comment>
<dbReference type="Pfam" id="PF02730">
    <property type="entry name" value="AFOR_N"/>
    <property type="match status" value="1"/>
</dbReference>
<evidence type="ECO:0000256" key="5">
    <source>
        <dbReference type="ARBA" id="ARBA00023002"/>
    </source>
</evidence>